<dbReference type="AlphaFoldDB" id="A0A0D0A360"/>
<dbReference type="Proteomes" id="UP000054485">
    <property type="component" value="Unassembled WGS sequence"/>
</dbReference>
<dbReference type="InParanoid" id="A0A0D0A360"/>
<reference evidence="2" key="2">
    <citation type="submission" date="2015-01" db="EMBL/GenBank/DDBJ databases">
        <title>Evolutionary Origins and Diversification of the Mycorrhizal Mutualists.</title>
        <authorList>
            <consortium name="DOE Joint Genome Institute"/>
            <consortium name="Mycorrhizal Genomics Consortium"/>
            <person name="Kohler A."/>
            <person name="Kuo A."/>
            <person name="Nagy L.G."/>
            <person name="Floudas D."/>
            <person name="Copeland A."/>
            <person name="Barry K.W."/>
            <person name="Cichocki N."/>
            <person name="Veneault-Fourrey C."/>
            <person name="LaButti K."/>
            <person name="Lindquist E.A."/>
            <person name="Lipzen A."/>
            <person name="Lundell T."/>
            <person name="Morin E."/>
            <person name="Murat C."/>
            <person name="Riley R."/>
            <person name="Ohm R."/>
            <person name="Sun H."/>
            <person name="Tunlid A."/>
            <person name="Henrissat B."/>
            <person name="Grigoriev I.V."/>
            <person name="Hibbett D.S."/>
            <person name="Martin F."/>
        </authorList>
    </citation>
    <scope>NUCLEOTIDE SEQUENCE [LARGE SCALE GENOMIC DNA]</scope>
    <source>
        <strain evidence="2">UH-Slu-Lm8-n1</strain>
    </source>
</reference>
<organism evidence="1 2">
    <name type="scientific">Suillus luteus UH-Slu-Lm8-n1</name>
    <dbReference type="NCBI Taxonomy" id="930992"/>
    <lineage>
        <taxon>Eukaryota</taxon>
        <taxon>Fungi</taxon>
        <taxon>Dikarya</taxon>
        <taxon>Basidiomycota</taxon>
        <taxon>Agaricomycotina</taxon>
        <taxon>Agaricomycetes</taxon>
        <taxon>Agaricomycetidae</taxon>
        <taxon>Boletales</taxon>
        <taxon>Suillineae</taxon>
        <taxon>Suillaceae</taxon>
        <taxon>Suillus</taxon>
    </lineage>
</organism>
<accession>A0A0D0A360</accession>
<proteinExistence type="predicted"/>
<dbReference type="STRING" id="930992.A0A0D0A360"/>
<evidence type="ECO:0000313" key="1">
    <source>
        <dbReference type="EMBL" id="KIK44430.1"/>
    </source>
</evidence>
<dbReference type="HOGENOM" id="CLU_044484_2_1_1"/>
<name>A0A0D0A360_9AGAM</name>
<dbReference type="OrthoDB" id="3262992at2759"/>
<dbReference type="EMBL" id="KN835191">
    <property type="protein sequence ID" value="KIK44430.1"/>
    <property type="molecule type" value="Genomic_DNA"/>
</dbReference>
<sequence length="113" mass="12742">ESMEHIISLCTNPVSKTIWQMAKDIWPTKHGPWPTPHIGLILGCGTIPLPHTPQAGSQNNTNNSQMKKGASQLLRILISKSAYLIWIICCERVIRESTHTEDSVKRQWVNTID</sequence>
<evidence type="ECO:0000313" key="2">
    <source>
        <dbReference type="Proteomes" id="UP000054485"/>
    </source>
</evidence>
<protein>
    <submittedName>
        <fullName evidence="1">Uncharacterized protein</fullName>
    </submittedName>
</protein>
<feature type="non-terminal residue" evidence="1">
    <location>
        <position position="1"/>
    </location>
</feature>
<gene>
    <name evidence="1" type="ORF">CY34DRAFT_79919</name>
</gene>
<reference evidence="1 2" key="1">
    <citation type="submission" date="2014-04" db="EMBL/GenBank/DDBJ databases">
        <authorList>
            <consortium name="DOE Joint Genome Institute"/>
            <person name="Kuo A."/>
            <person name="Ruytinx J."/>
            <person name="Rineau F."/>
            <person name="Colpaert J."/>
            <person name="Kohler A."/>
            <person name="Nagy L.G."/>
            <person name="Floudas D."/>
            <person name="Copeland A."/>
            <person name="Barry K.W."/>
            <person name="Cichocki N."/>
            <person name="Veneault-Fourrey C."/>
            <person name="LaButti K."/>
            <person name="Lindquist E.A."/>
            <person name="Lipzen A."/>
            <person name="Lundell T."/>
            <person name="Morin E."/>
            <person name="Murat C."/>
            <person name="Sun H."/>
            <person name="Tunlid A."/>
            <person name="Henrissat B."/>
            <person name="Grigoriev I.V."/>
            <person name="Hibbett D.S."/>
            <person name="Martin F."/>
            <person name="Nordberg H.P."/>
            <person name="Cantor M.N."/>
            <person name="Hua S.X."/>
        </authorList>
    </citation>
    <scope>NUCLEOTIDE SEQUENCE [LARGE SCALE GENOMIC DNA]</scope>
    <source>
        <strain evidence="1 2">UH-Slu-Lm8-n1</strain>
    </source>
</reference>
<keyword evidence="2" id="KW-1185">Reference proteome</keyword>